<feature type="domain" description="HTH lysR-type" evidence="5">
    <location>
        <begin position="6"/>
        <end position="63"/>
    </location>
</feature>
<dbReference type="AlphaFoldDB" id="A0A4Z1CHJ0"/>
<evidence type="ECO:0000259" key="5">
    <source>
        <dbReference type="PROSITE" id="PS50931"/>
    </source>
</evidence>
<dbReference type="GO" id="GO:0003700">
    <property type="term" value="F:DNA-binding transcription factor activity"/>
    <property type="evidence" value="ECO:0007669"/>
    <property type="project" value="InterPro"/>
</dbReference>
<name>A0A4Z1CHJ0_9ACTN</name>
<evidence type="ECO:0000256" key="1">
    <source>
        <dbReference type="ARBA" id="ARBA00009437"/>
    </source>
</evidence>
<dbReference type="InterPro" id="IPR000847">
    <property type="entry name" value="LysR_HTH_N"/>
</dbReference>
<reference evidence="6 7" key="1">
    <citation type="submission" date="2019-04" db="EMBL/GenBank/DDBJ databases">
        <title>Three New Species of Nocardioides, Nocardioides euryhalodurans sp. nov., Nocardioides seonyuensis sp. nov. and Nocardioides eburneoflavus sp. nov. Isolated from Soil.</title>
        <authorList>
            <person name="Roh S.G."/>
            <person name="Lee C."/>
            <person name="Kim M.-K."/>
            <person name="Kim S.B."/>
        </authorList>
    </citation>
    <scope>NUCLEOTIDE SEQUENCE [LARGE SCALE GENOMIC DNA]</scope>
    <source>
        <strain evidence="6 7">MMS17-SY213</strain>
    </source>
</reference>
<organism evidence="6 7">
    <name type="scientific">Nocardioides eburneiflavus</name>
    <dbReference type="NCBI Taxonomy" id="2518372"/>
    <lineage>
        <taxon>Bacteria</taxon>
        <taxon>Bacillati</taxon>
        <taxon>Actinomycetota</taxon>
        <taxon>Actinomycetes</taxon>
        <taxon>Propionibacteriales</taxon>
        <taxon>Nocardioidaceae</taxon>
        <taxon>Nocardioides</taxon>
    </lineage>
</organism>
<comment type="similarity">
    <text evidence="1">Belongs to the LysR transcriptional regulatory family.</text>
</comment>
<dbReference type="InterPro" id="IPR050389">
    <property type="entry name" value="LysR-type_TF"/>
</dbReference>
<protein>
    <submittedName>
        <fullName evidence="6">LysR family transcriptional regulator</fullName>
    </submittedName>
</protein>
<dbReference type="SUPFAM" id="SSF53850">
    <property type="entry name" value="Periplasmic binding protein-like II"/>
    <property type="match status" value="1"/>
</dbReference>
<keyword evidence="3" id="KW-0238">DNA-binding</keyword>
<accession>A0A4Z1CHJ0</accession>
<dbReference type="Proteomes" id="UP000297496">
    <property type="component" value="Unassembled WGS sequence"/>
</dbReference>
<sequence>MDLADVDINLLVAFDALMSEGGVTAAANRMHVGQSAMSATLLRLRRLLDDPVLVRTGRTMAPTPLALSLTSPIREALNQIDQLLTERPAFDPARDHRTFSIRASEYATVAVLHPLSVKLRNIAPNVSLRISPVMPRFIEDLTHNDFDLVIVPPQFVGAGSPVHSQVLYEDPYVVAVDKSHPDVTDSIDLALFTSLPYLAQKSSGNRALVEVQLDRLGIERRTEVTTDFGLAPFLLRDTLLVTLIPVSFASFLAEGVGLKLLEPPMRLDPVTESMFWTSHRDDEPAHRWLRTQLLEMAGPLRSETTPGD</sequence>
<dbReference type="CDD" id="cd08417">
    <property type="entry name" value="PBP2_Nitroaromatics_like"/>
    <property type="match status" value="1"/>
</dbReference>
<dbReference type="InterPro" id="IPR036388">
    <property type="entry name" value="WH-like_DNA-bd_sf"/>
</dbReference>
<dbReference type="InterPro" id="IPR037402">
    <property type="entry name" value="YidZ_PBP2"/>
</dbReference>
<keyword evidence="2" id="KW-0805">Transcription regulation</keyword>
<dbReference type="Pfam" id="PF00126">
    <property type="entry name" value="HTH_1"/>
    <property type="match status" value="1"/>
</dbReference>
<dbReference type="Pfam" id="PF03466">
    <property type="entry name" value="LysR_substrate"/>
    <property type="match status" value="1"/>
</dbReference>
<evidence type="ECO:0000256" key="2">
    <source>
        <dbReference type="ARBA" id="ARBA00023015"/>
    </source>
</evidence>
<dbReference type="Gene3D" id="1.10.10.10">
    <property type="entry name" value="Winged helix-like DNA-binding domain superfamily/Winged helix DNA-binding domain"/>
    <property type="match status" value="1"/>
</dbReference>
<dbReference type="GO" id="GO:0003677">
    <property type="term" value="F:DNA binding"/>
    <property type="evidence" value="ECO:0007669"/>
    <property type="project" value="UniProtKB-KW"/>
</dbReference>
<evidence type="ECO:0000256" key="3">
    <source>
        <dbReference type="ARBA" id="ARBA00023125"/>
    </source>
</evidence>
<dbReference type="SUPFAM" id="SSF46785">
    <property type="entry name" value="Winged helix' DNA-binding domain"/>
    <property type="match status" value="1"/>
</dbReference>
<dbReference type="PANTHER" id="PTHR30118">
    <property type="entry name" value="HTH-TYPE TRANSCRIPTIONAL REGULATOR LEUO-RELATED"/>
    <property type="match status" value="1"/>
</dbReference>
<keyword evidence="7" id="KW-1185">Reference proteome</keyword>
<gene>
    <name evidence="6" type="ORF">EXE59_14845</name>
</gene>
<keyword evidence="4" id="KW-0804">Transcription</keyword>
<comment type="caution">
    <text evidence="6">The sequence shown here is derived from an EMBL/GenBank/DDBJ whole genome shotgun (WGS) entry which is preliminary data.</text>
</comment>
<dbReference type="InterPro" id="IPR005119">
    <property type="entry name" value="LysR_subst-bd"/>
</dbReference>
<dbReference type="PANTHER" id="PTHR30118:SF15">
    <property type="entry name" value="TRANSCRIPTIONAL REGULATORY PROTEIN"/>
    <property type="match status" value="1"/>
</dbReference>
<dbReference type="InterPro" id="IPR036390">
    <property type="entry name" value="WH_DNA-bd_sf"/>
</dbReference>
<evidence type="ECO:0000256" key="4">
    <source>
        <dbReference type="ARBA" id="ARBA00023163"/>
    </source>
</evidence>
<dbReference type="OrthoDB" id="8717159at2"/>
<proteinExistence type="inferred from homology"/>
<dbReference type="Gene3D" id="3.40.190.10">
    <property type="entry name" value="Periplasmic binding protein-like II"/>
    <property type="match status" value="2"/>
</dbReference>
<dbReference type="EMBL" id="SRRO01000001">
    <property type="protein sequence ID" value="TGN65097.1"/>
    <property type="molecule type" value="Genomic_DNA"/>
</dbReference>
<dbReference type="PROSITE" id="PS50931">
    <property type="entry name" value="HTH_LYSR"/>
    <property type="match status" value="1"/>
</dbReference>
<evidence type="ECO:0000313" key="6">
    <source>
        <dbReference type="EMBL" id="TGN65097.1"/>
    </source>
</evidence>
<evidence type="ECO:0000313" key="7">
    <source>
        <dbReference type="Proteomes" id="UP000297496"/>
    </source>
</evidence>